<feature type="transmembrane region" description="Helical" evidence="8">
    <location>
        <begin position="102"/>
        <end position="127"/>
    </location>
</feature>
<feature type="transmembrane region" description="Helical" evidence="8">
    <location>
        <begin position="139"/>
        <end position="163"/>
    </location>
</feature>
<name>A4NXR4_HAEIF</name>
<evidence type="ECO:0000256" key="4">
    <source>
        <dbReference type="ARBA" id="ARBA00022519"/>
    </source>
</evidence>
<sequence>MPKTKLTSPPFKILKCTECDACINVPSILQSNEQAECPRCHHLLASGTRWSLHRCAMIALSILILMPFSLNYPLLSLHLLGIKIDASIWDGIWKMAVGGYEYTAFMIFICAVVMPITFALLVIMLWLAKIFQIKPRSVLLFLGYIKAWVMFDVYLVALGVTIFKVREYATLEINIYLIPFILPHF</sequence>
<dbReference type="InterPro" id="IPR051800">
    <property type="entry name" value="PqiA-PqiB_transport"/>
</dbReference>
<keyword evidence="4" id="KW-0997">Cell inner membrane</keyword>
<evidence type="ECO:0000256" key="6">
    <source>
        <dbReference type="ARBA" id="ARBA00022989"/>
    </source>
</evidence>
<keyword evidence="7 8" id="KW-0472">Membrane</keyword>
<dbReference type="EMBL" id="AAZJ01000004">
    <property type="protein sequence ID" value="EDK14105.1"/>
    <property type="molecule type" value="Genomic_DNA"/>
</dbReference>
<evidence type="ECO:0000313" key="10">
    <source>
        <dbReference type="Proteomes" id="UP000005596"/>
    </source>
</evidence>
<accession>A4NXR4</accession>
<evidence type="ECO:0000256" key="1">
    <source>
        <dbReference type="ARBA" id="ARBA00004429"/>
    </source>
</evidence>
<dbReference type="InterPro" id="IPR005219">
    <property type="entry name" value="PqiA-like_proteobact"/>
</dbReference>
<dbReference type="Proteomes" id="UP000005596">
    <property type="component" value="Unassembled WGS sequence"/>
</dbReference>
<dbReference type="GO" id="GO:0005886">
    <property type="term" value="C:plasma membrane"/>
    <property type="evidence" value="ECO:0007669"/>
    <property type="project" value="UniProtKB-SubCell"/>
</dbReference>
<evidence type="ECO:0000313" key="9">
    <source>
        <dbReference type="EMBL" id="EDK14105.1"/>
    </source>
</evidence>
<dbReference type="InterPro" id="IPR007498">
    <property type="entry name" value="PqiA-like"/>
</dbReference>
<evidence type="ECO:0000256" key="7">
    <source>
        <dbReference type="ARBA" id="ARBA00023136"/>
    </source>
</evidence>
<feature type="transmembrane region" description="Helical" evidence="8">
    <location>
        <begin position="58"/>
        <end position="82"/>
    </location>
</feature>
<dbReference type="AlphaFoldDB" id="A4NXR4"/>
<dbReference type="PANTHER" id="PTHR30462">
    <property type="entry name" value="INTERMEMBRANE TRANSPORT PROTEIN PQIB-RELATED"/>
    <property type="match status" value="1"/>
</dbReference>
<evidence type="ECO:0000256" key="5">
    <source>
        <dbReference type="ARBA" id="ARBA00022692"/>
    </source>
</evidence>
<evidence type="ECO:0000256" key="8">
    <source>
        <dbReference type="SAM" id="Phobius"/>
    </source>
</evidence>
<comment type="subcellular location">
    <subcellularLocation>
        <location evidence="1">Cell inner membrane</location>
        <topology evidence="1">Multi-pass membrane protein</topology>
    </subcellularLocation>
</comment>
<reference evidence="9 10" key="1">
    <citation type="journal article" date="2007" name="Genome Biol.">
        <title>Characterization and modeling of the Haemophilus influenzae core and supragenomes based on the complete genomic sequences of Rd and 12 clinical nontypeable strains.</title>
        <authorList>
            <person name="Hogg J.S."/>
            <person name="Hu F.Z."/>
            <person name="Janto B."/>
            <person name="Boissy R."/>
            <person name="Hayes J."/>
            <person name="Keefe R."/>
            <person name="Post J.C."/>
            <person name="Ehrlich G.D."/>
        </authorList>
    </citation>
    <scope>NUCLEOTIDE SEQUENCE [LARGE SCALE GENOMIC DNA]</scope>
    <source>
        <strain evidence="9 10">22.4-21</strain>
    </source>
</reference>
<keyword evidence="3" id="KW-1003">Cell membrane</keyword>
<evidence type="ECO:0000256" key="3">
    <source>
        <dbReference type="ARBA" id="ARBA00022475"/>
    </source>
</evidence>
<dbReference type="NCBIfam" id="TIGR00155">
    <property type="entry name" value="pqiA_fam"/>
    <property type="match status" value="1"/>
</dbReference>
<organism evidence="9 10">
    <name type="scientific">Haemophilus influenzae 22.4-21</name>
    <dbReference type="NCBI Taxonomy" id="375063"/>
    <lineage>
        <taxon>Bacteria</taxon>
        <taxon>Pseudomonadati</taxon>
        <taxon>Pseudomonadota</taxon>
        <taxon>Gammaproteobacteria</taxon>
        <taxon>Pasteurellales</taxon>
        <taxon>Pasteurellaceae</taxon>
        <taxon>Haemophilus</taxon>
    </lineage>
</organism>
<dbReference type="Pfam" id="PF04403">
    <property type="entry name" value="PqiA"/>
    <property type="match status" value="1"/>
</dbReference>
<dbReference type="PANTHER" id="PTHR30462:SF1">
    <property type="entry name" value="INTERMEMBRANE TRANSPORT PROTEIN YEBS"/>
    <property type="match status" value="1"/>
</dbReference>
<gene>
    <name evidence="9" type="primary">moaD</name>
    <name evidence="9" type="ORF">CGSHiR3021_08416</name>
</gene>
<comment type="similarity">
    <text evidence="2">Belongs to the PqiA family.</text>
</comment>
<keyword evidence="5 8" id="KW-0812">Transmembrane</keyword>
<protein>
    <submittedName>
        <fullName evidence="9">Molybdopterin synthase small subunit</fullName>
    </submittedName>
</protein>
<evidence type="ECO:0000256" key="2">
    <source>
        <dbReference type="ARBA" id="ARBA00007555"/>
    </source>
</evidence>
<keyword evidence="6 8" id="KW-1133">Transmembrane helix</keyword>
<proteinExistence type="inferred from homology"/>